<dbReference type="Pfam" id="PF00069">
    <property type="entry name" value="Pkinase"/>
    <property type="match status" value="1"/>
</dbReference>
<evidence type="ECO:0000256" key="6">
    <source>
        <dbReference type="ARBA" id="ARBA00022840"/>
    </source>
</evidence>
<dbReference type="PANTHER" id="PTHR24350">
    <property type="entry name" value="SERINE/THREONINE-PROTEIN KINASE IAL-RELATED"/>
    <property type="match status" value="1"/>
</dbReference>
<feature type="binding site" evidence="8">
    <location>
        <position position="99"/>
    </location>
    <ligand>
        <name>ATP</name>
        <dbReference type="ChEBI" id="CHEBI:30616"/>
    </ligand>
</feature>
<evidence type="ECO:0000256" key="7">
    <source>
        <dbReference type="PIRSR" id="PIRSR630616-1"/>
    </source>
</evidence>
<keyword evidence="13" id="KW-1185">Reference proteome</keyword>
<evidence type="ECO:0000313" key="13">
    <source>
        <dbReference type="Proteomes" id="UP000688137"/>
    </source>
</evidence>
<protein>
    <recommendedName>
        <fullName evidence="11">Protein kinase domain-containing protein</fullName>
    </recommendedName>
</protein>
<evidence type="ECO:0000256" key="5">
    <source>
        <dbReference type="ARBA" id="ARBA00022777"/>
    </source>
</evidence>
<keyword evidence="5" id="KW-0418">Kinase</keyword>
<name>A0A8S1L542_PARPR</name>
<evidence type="ECO:0000313" key="12">
    <source>
        <dbReference type="EMBL" id="CAD8062539.1"/>
    </source>
</evidence>
<dbReference type="InterPro" id="IPR030616">
    <property type="entry name" value="Aur-like"/>
</dbReference>
<evidence type="ECO:0000256" key="1">
    <source>
        <dbReference type="ARBA" id="ARBA00011245"/>
    </source>
</evidence>
<dbReference type="SMART" id="SM00220">
    <property type="entry name" value="S_TKc"/>
    <property type="match status" value="1"/>
</dbReference>
<evidence type="ECO:0000256" key="4">
    <source>
        <dbReference type="ARBA" id="ARBA00022741"/>
    </source>
</evidence>
<dbReference type="InterPro" id="IPR000719">
    <property type="entry name" value="Prot_kinase_dom"/>
</dbReference>
<sequence length="330" mass="38211">MKRQNSANATTTSPSKYFSNTSNQFSEILKQITQNSNNKPIRKACSPNSNNQMQKRVKTQITSISRNPNQNIHNKNFNSSVPKNKLEYYQVLEQIGSGKFGKVYKCLLNQTKKLYAIKMIDKLYLKKNQMLHQLHREVAIQQMLKHQNIIQLVEFFETTNNYCLVLEYATGGTLFQSLMKQNNRRYSEPAASNIIKQVACAIQQMQQQSIIHRDLKPENILWCNGQIKISDFGWSVQDKKERDTLCGTIDYLSPEMVFGQQYDNSIDLWSLGVLTFELTTGRTPFQVQEGFTLQFPDYLSGDVKDLMKGLLTDKKNRKSIEWVLNHVWLS</sequence>
<accession>A0A8S1L542</accession>
<dbReference type="FunFam" id="1.10.510.10:FF:000571">
    <property type="entry name" value="Maternal embryonic leucine zipper kinase"/>
    <property type="match status" value="1"/>
</dbReference>
<dbReference type="PROSITE" id="PS00107">
    <property type="entry name" value="PROTEIN_KINASE_ATP"/>
    <property type="match status" value="1"/>
</dbReference>
<feature type="binding site" evidence="8 10">
    <location>
        <position position="118"/>
    </location>
    <ligand>
        <name>ATP</name>
        <dbReference type="ChEBI" id="CHEBI:30616"/>
    </ligand>
</feature>
<dbReference type="InterPro" id="IPR017441">
    <property type="entry name" value="Protein_kinase_ATP_BS"/>
</dbReference>
<dbReference type="Proteomes" id="UP000688137">
    <property type="component" value="Unassembled WGS sequence"/>
</dbReference>
<keyword evidence="3" id="KW-0808">Transferase</keyword>
<dbReference type="AlphaFoldDB" id="A0A8S1L542"/>
<evidence type="ECO:0000256" key="9">
    <source>
        <dbReference type="PIRSR" id="PIRSR630616-3"/>
    </source>
</evidence>
<feature type="binding site" evidence="8">
    <location>
        <position position="231"/>
    </location>
    <ligand>
        <name>ATP</name>
        <dbReference type="ChEBI" id="CHEBI:30616"/>
    </ligand>
</feature>
<evidence type="ECO:0000259" key="11">
    <source>
        <dbReference type="PROSITE" id="PS50011"/>
    </source>
</evidence>
<keyword evidence="2" id="KW-0723">Serine/threonine-protein kinase</keyword>
<dbReference type="FunFam" id="3.30.200.20:FF:000042">
    <property type="entry name" value="Aurora kinase A"/>
    <property type="match status" value="1"/>
</dbReference>
<keyword evidence="4 8" id="KW-0547">Nucleotide-binding</keyword>
<feature type="binding site" evidence="8">
    <location>
        <begin position="167"/>
        <end position="169"/>
    </location>
    <ligand>
        <name>ATP</name>
        <dbReference type="ChEBI" id="CHEBI:30616"/>
    </ligand>
</feature>
<proteinExistence type="predicted"/>
<evidence type="ECO:0000256" key="2">
    <source>
        <dbReference type="ARBA" id="ARBA00022527"/>
    </source>
</evidence>
<organism evidence="12 13">
    <name type="scientific">Paramecium primaurelia</name>
    <dbReference type="NCBI Taxonomy" id="5886"/>
    <lineage>
        <taxon>Eukaryota</taxon>
        <taxon>Sar</taxon>
        <taxon>Alveolata</taxon>
        <taxon>Ciliophora</taxon>
        <taxon>Intramacronucleata</taxon>
        <taxon>Oligohymenophorea</taxon>
        <taxon>Peniculida</taxon>
        <taxon>Parameciidae</taxon>
        <taxon>Paramecium</taxon>
    </lineage>
</organism>
<feature type="active site" description="Proton acceptor" evidence="7">
    <location>
        <position position="214"/>
    </location>
</feature>
<dbReference type="EMBL" id="CAJJDM010000032">
    <property type="protein sequence ID" value="CAD8062539.1"/>
    <property type="molecule type" value="Genomic_DNA"/>
</dbReference>
<evidence type="ECO:0000256" key="3">
    <source>
        <dbReference type="ARBA" id="ARBA00022679"/>
    </source>
</evidence>
<dbReference type="PROSITE" id="PS50011">
    <property type="entry name" value="PROTEIN_KINASE_DOM"/>
    <property type="match status" value="1"/>
</dbReference>
<keyword evidence="6 8" id="KW-0067">ATP-binding</keyword>
<comment type="caution">
    <text evidence="12">The sequence shown here is derived from an EMBL/GenBank/DDBJ whole genome shotgun (WGS) entry which is preliminary data.</text>
</comment>
<evidence type="ECO:0000256" key="8">
    <source>
        <dbReference type="PIRSR" id="PIRSR630616-2"/>
    </source>
</evidence>
<dbReference type="OMA" id="IKQVACA"/>
<comment type="subunit">
    <text evidence="1">Monomer.</text>
</comment>
<reference evidence="12" key="1">
    <citation type="submission" date="2021-01" db="EMBL/GenBank/DDBJ databases">
        <authorList>
            <consortium name="Genoscope - CEA"/>
            <person name="William W."/>
        </authorList>
    </citation>
    <scope>NUCLEOTIDE SEQUENCE</scope>
</reference>
<dbReference type="GO" id="GO:0005524">
    <property type="term" value="F:ATP binding"/>
    <property type="evidence" value="ECO:0007669"/>
    <property type="project" value="UniProtKB-UniRule"/>
</dbReference>
<dbReference type="GO" id="GO:0004674">
    <property type="term" value="F:protein serine/threonine kinase activity"/>
    <property type="evidence" value="ECO:0007669"/>
    <property type="project" value="UniProtKB-KW"/>
</dbReference>
<feature type="binding site" evidence="8">
    <location>
        <begin position="218"/>
        <end position="219"/>
    </location>
    <ligand>
        <name>ATP</name>
        <dbReference type="ChEBI" id="CHEBI:30616"/>
    </ligand>
</feature>
<feature type="domain" description="Protein kinase" evidence="11">
    <location>
        <begin position="89"/>
        <end position="329"/>
    </location>
</feature>
<feature type="cross-link" description="Glycyl lysine isopeptide (Lys-Gly) (interchain with G-Cter in SUMO2)" evidence="9">
    <location>
        <position position="216"/>
    </location>
</feature>
<evidence type="ECO:0000256" key="10">
    <source>
        <dbReference type="PROSITE-ProRule" id="PRU10141"/>
    </source>
</evidence>
<gene>
    <name evidence="12" type="ORF">PPRIM_AZ9-3.1.T0330187</name>
</gene>